<keyword evidence="1" id="KW-0238">DNA-binding</keyword>
<dbReference type="Gene3D" id="1.10.260.40">
    <property type="entry name" value="lambda repressor-like DNA-binding domains"/>
    <property type="match status" value="1"/>
</dbReference>
<dbReference type="InterPro" id="IPR001387">
    <property type="entry name" value="Cro/C1-type_HTH"/>
</dbReference>
<dbReference type="SUPFAM" id="SSF47413">
    <property type="entry name" value="lambda repressor-like DNA-binding domains"/>
    <property type="match status" value="1"/>
</dbReference>
<evidence type="ECO:0000313" key="4">
    <source>
        <dbReference type="Proteomes" id="UP000003081"/>
    </source>
</evidence>
<accession>C4ILG5</accession>
<dbReference type="Proteomes" id="UP000003081">
    <property type="component" value="Unassembled WGS sequence"/>
</dbReference>
<feature type="domain" description="HTH cro/C1-type" evidence="2">
    <location>
        <begin position="10"/>
        <end position="65"/>
    </location>
</feature>
<dbReference type="PROSITE" id="PS50943">
    <property type="entry name" value="HTH_CROC1"/>
    <property type="match status" value="1"/>
</dbReference>
<dbReference type="PANTHER" id="PTHR46797">
    <property type="entry name" value="HTH-TYPE TRANSCRIPTIONAL REGULATOR"/>
    <property type="match status" value="1"/>
</dbReference>
<dbReference type="HOGENOM" id="CLU_066192_29_0_9"/>
<dbReference type="InterPro" id="IPR050807">
    <property type="entry name" value="TransReg_Diox_bact_type"/>
</dbReference>
<dbReference type="CDD" id="cd00093">
    <property type="entry name" value="HTH_XRE"/>
    <property type="match status" value="1"/>
</dbReference>
<dbReference type="SMART" id="SM00530">
    <property type="entry name" value="HTH_XRE"/>
    <property type="match status" value="1"/>
</dbReference>
<sequence>MTKKDYIIKLLEYRKENNLTQQQLSELINMSQSYISEIEQGIKSPSVKTLYDISSALKICPHVLLPVTIYCTKENKCIIGGNDK</sequence>
<dbReference type="GO" id="GO:0005829">
    <property type="term" value="C:cytosol"/>
    <property type="evidence" value="ECO:0007669"/>
    <property type="project" value="TreeGrafter"/>
</dbReference>
<evidence type="ECO:0000313" key="3">
    <source>
        <dbReference type="EMBL" id="EEP54017.1"/>
    </source>
</evidence>
<protein>
    <submittedName>
        <fullName evidence="3">DNA-biding phage protein</fullName>
    </submittedName>
</protein>
<dbReference type="EMBL" id="ACOM01000005">
    <property type="protein sequence ID" value="EEP54017.1"/>
    <property type="molecule type" value="Genomic_DNA"/>
</dbReference>
<reference evidence="3 4" key="1">
    <citation type="submission" date="2009-08" db="EMBL/GenBank/DDBJ databases">
        <authorList>
            <person name="Shrivastava S."/>
            <person name="Brinkac L.B."/>
            <person name="Brown J.L."/>
            <person name="Bruce D.B."/>
            <person name="Detter C."/>
            <person name="Green L.D."/>
            <person name="Munk C.A."/>
            <person name="Rogers Y.C."/>
            <person name="Tapia R."/>
            <person name="Sims D.R."/>
            <person name="Smith L.A."/>
            <person name="Smith T.J."/>
            <person name="Sutton G."/>
            <person name="Brettin T."/>
        </authorList>
    </citation>
    <scope>NUCLEOTIDE SEQUENCE [LARGE SCALE GENOMIC DNA]</scope>
    <source>
        <strain evidence="4">E4 str. BoNT E BL5262</strain>
    </source>
</reference>
<name>C4ILG5_CLOBU</name>
<dbReference type="GO" id="GO:0003677">
    <property type="term" value="F:DNA binding"/>
    <property type="evidence" value="ECO:0007669"/>
    <property type="project" value="UniProtKB-KW"/>
</dbReference>
<dbReference type="InterPro" id="IPR010982">
    <property type="entry name" value="Lambda_DNA-bd_dom_sf"/>
</dbReference>
<gene>
    <name evidence="3" type="ORF">CLP_1599</name>
</gene>
<organism evidence="3 4">
    <name type="scientific">Clostridium butyricum E4 str. BoNT E BL5262</name>
    <dbReference type="NCBI Taxonomy" id="632245"/>
    <lineage>
        <taxon>Bacteria</taxon>
        <taxon>Bacillati</taxon>
        <taxon>Bacillota</taxon>
        <taxon>Clostridia</taxon>
        <taxon>Eubacteriales</taxon>
        <taxon>Clostridiaceae</taxon>
        <taxon>Clostridium</taxon>
    </lineage>
</organism>
<dbReference type="RefSeq" id="WP_003406271.1">
    <property type="nucleotide sequence ID" value="NZ_ACOM01000005.1"/>
</dbReference>
<proteinExistence type="predicted"/>
<dbReference type="PANTHER" id="PTHR46797:SF1">
    <property type="entry name" value="METHYLPHOSPHONATE SYNTHASE"/>
    <property type="match status" value="1"/>
</dbReference>
<dbReference type="Pfam" id="PF01381">
    <property type="entry name" value="HTH_3"/>
    <property type="match status" value="1"/>
</dbReference>
<dbReference type="GO" id="GO:0003700">
    <property type="term" value="F:DNA-binding transcription factor activity"/>
    <property type="evidence" value="ECO:0007669"/>
    <property type="project" value="TreeGrafter"/>
</dbReference>
<evidence type="ECO:0000256" key="1">
    <source>
        <dbReference type="ARBA" id="ARBA00023125"/>
    </source>
</evidence>
<comment type="caution">
    <text evidence="3">The sequence shown here is derived from an EMBL/GenBank/DDBJ whole genome shotgun (WGS) entry which is preliminary data.</text>
</comment>
<evidence type="ECO:0000259" key="2">
    <source>
        <dbReference type="PROSITE" id="PS50943"/>
    </source>
</evidence>
<dbReference type="eggNOG" id="COG1396">
    <property type="taxonomic scope" value="Bacteria"/>
</dbReference>
<dbReference type="AlphaFoldDB" id="C4ILG5"/>
<keyword evidence="4" id="KW-1185">Reference proteome</keyword>